<evidence type="ECO:0000313" key="2">
    <source>
        <dbReference type="EMBL" id="MDQ0113858.1"/>
    </source>
</evidence>
<feature type="transmembrane region" description="Helical" evidence="1">
    <location>
        <begin position="82"/>
        <end position="104"/>
    </location>
</feature>
<dbReference type="Proteomes" id="UP001229346">
    <property type="component" value="Unassembled WGS sequence"/>
</dbReference>
<organism evidence="2 3">
    <name type="scientific">Paenibacillus harenae</name>
    <dbReference type="NCBI Taxonomy" id="306543"/>
    <lineage>
        <taxon>Bacteria</taxon>
        <taxon>Bacillati</taxon>
        <taxon>Bacillota</taxon>
        <taxon>Bacilli</taxon>
        <taxon>Bacillales</taxon>
        <taxon>Paenibacillaceae</taxon>
        <taxon>Paenibacillus</taxon>
    </lineage>
</organism>
<evidence type="ECO:0000256" key="1">
    <source>
        <dbReference type="SAM" id="Phobius"/>
    </source>
</evidence>
<protein>
    <submittedName>
        <fullName evidence="2">Uncharacterized protein</fullName>
    </submittedName>
</protein>
<reference evidence="2 3" key="1">
    <citation type="submission" date="2023-07" db="EMBL/GenBank/DDBJ databases">
        <title>Sorghum-associated microbial communities from plants grown in Nebraska, USA.</title>
        <authorList>
            <person name="Schachtman D."/>
        </authorList>
    </citation>
    <scope>NUCLEOTIDE SEQUENCE [LARGE SCALE GENOMIC DNA]</scope>
    <source>
        <strain evidence="2 3">CC482</strain>
    </source>
</reference>
<proteinExistence type="predicted"/>
<keyword evidence="1" id="KW-0472">Membrane</keyword>
<feature type="transmembrane region" description="Helical" evidence="1">
    <location>
        <begin position="52"/>
        <end position="70"/>
    </location>
</feature>
<dbReference type="RefSeq" id="WP_307205117.1">
    <property type="nucleotide sequence ID" value="NZ_JAUSSU010000006.1"/>
</dbReference>
<keyword evidence="3" id="KW-1185">Reference proteome</keyword>
<keyword evidence="1" id="KW-0812">Transmembrane</keyword>
<name>A0ABT9U4E1_PAEHA</name>
<sequence>MFLPRRLFPFPVSLLIVLFGITVPKLFDATLAVPPFELYDINDYPKLELMDVALHLVYGPFAYFFIYGYARFRIRGPSTIAWIVCCSLLGVGIEWLGTLVGVYTHKNWNLLYSFFVYGCLQGLLLVFSRLWLRSWETTKKHA</sequence>
<keyword evidence="1" id="KW-1133">Transmembrane helix</keyword>
<dbReference type="EMBL" id="JAUSSU010000006">
    <property type="protein sequence ID" value="MDQ0113858.1"/>
    <property type="molecule type" value="Genomic_DNA"/>
</dbReference>
<feature type="transmembrane region" description="Helical" evidence="1">
    <location>
        <begin position="110"/>
        <end position="132"/>
    </location>
</feature>
<comment type="caution">
    <text evidence="2">The sequence shown here is derived from an EMBL/GenBank/DDBJ whole genome shotgun (WGS) entry which is preliminary data.</text>
</comment>
<gene>
    <name evidence="2" type="ORF">J2T15_003301</name>
</gene>
<evidence type="ECO:0000313" key="3">
    <source>
        <dbReference type="Proteomes" id="UP001229346"/>
    </source>
</evidence>
<accession>A0ABT9U4E1</accession>